<feature type="chain" id="PRO_5001761613" evidence="1">
    <location>
        <begin position="27"/>
        <end position="163"/>
    </location>
</feature>
<gene>
    <name evidence="2" type="ORF">ET33_13985</name>
</gene>
<evidence type="ECO:0000313" key="2">
    <source>
        <dbReference type="EMBL" id="KEQ27779.1"/>
    </source>
</evidence>
<keyword evidence="3" id="KW-1185">Reference proteome</keyword>
<dbReference type="Proteomes" id="UP000028123">
    <property type="component" value="Unassembled WGS sequence"/>
</dbReference>
<comment type="caution">
    <text evidence="2">The sequence shown here is derived from an EMBL/GenBank/DDBJ whole genome shotgun (WGS) entry which is preliminary data.</text>
</comment>
<evidence type="ECO:0000313" key="3">
    <source>
        <dbReference type="Proteomes" id="UP000028123"/>
    </source>
</evidence>
<sequence length="163" mass="17899">MKKTFIALGTTATLLAGVLAPTASFASVPMQQETVFTAEELAAPMISEPKEFTDVEIPSKDTDKITGTLETDNSVVWYRFMTPAKLGNLKVKLYGPSGQTYKISVYDSDPNNNTALLSISQGSLGTVKSDKLKANTYYYLRVGSSTWKADKSHDFKIEAYYTN</sequence>
<dbReference type="Gene3D" id="2.60.120.380">
    <property type="match status" value="1"/>
</dbReference>
<keyword evidence="1" id="KW-0732">Signal</keyword>
<dbReference type="OrthoDB" id="2655682at2"/>
<dbReference type="AlphaFoldDB" id="A0A081PAQ6"/>
<dbReference type="RefSeq" id="WP_036675719.1">
    <property type="nucleotide sequence ID" value="NZ_JNVM01000002.1"/>
</dbReference>
<protein>
    <submittedName>
        <fullName evidence="2">Uncharacterized protein</fullName>
    </submittedName>
</protein>
<dbReference type="EMBL" id="JNVM01000002">
    <property type="protein sequence ID" value="KEQ27779.1"/>
    <property type="molecule type" value="Genomic_DNA"/>
</dbReference>
<reference evidence="2 3" key="1">
    <citation type="submission" date="2014-06" db="EMBL/GenBank/DDBJ databases">
        <title>Draft genome sequence of Paenibacillus sp. MSt1.</title>
        <authorList>
            <person name="Aw Y.K."/>
            <person name="Ong K.S."/>
            <person name="Gan H.M."/>
            <person name="Lee S.M."/>
        </authorList>
    </citation>
    <scope>NUCLEOTIDE SEQUENCE [LARGE SCALE GENOMIC DNA]</scope>
    <source>
        <strain evidence="2 3">MSt1</strain>
    </source>
</reference>
<organism evidence="2 3">
    <name type="scientific">Paenibacillus tyrfis</name>
    <dbReference type="NCBI Taxonomy" id="1501230"/>
    <lineage>
        <taxon>Bacteria</taxon>
        <taxon>Bacillati</taxon>
        <taxon>Bacillota</taxon>
        <taxon>Bacilli</taxon>
        <taxon>Bacillales</taxon>
        <taxon>Paenibacillaceae</taxon>
        <taxon>Paenibacillus</taxon>
    </lineage>
</organism>
<evidence type="ECO:0000256" key="1">
    <source>
        <dbReference type="SAM" id="SignalP"/>
    </source>
</evidence>
<proteinExistence type="predicted"/>
<accession>A0A081PAQ6</accession>
<name>A0A081PAQ6_9BACL</name>
<feature type="signal peptide" evidence="1">
    <location>
        <begin position="1"/>
        <end position="26"/>
    </location>
</feature>